<gene>
    <name evidence="4" type="primary">LOC115483364</name>
    <name evidence="3" type="synonym">LOC111599292</name>
</gene>
<organism evidence="2 4">
    <name type="scientific">Drosophila hydei</name>
    <name type="common">Fruit fly</name>
    <dbReference type="NCBI Taxonomy" id="7224"/>
    <lineage>
        <taxon>Eukaryota</taxon>
        <taxon>Metazoa</taxon>
        <taxon>Ecdysozoa</taxon>
        <taxon>Arthropoda</taxon>
        <taxon>Hexapoda</taxon>
        <taxon>Insecta</taxon>
        <taxon>Pterygota</taxon>
        <taxon>Neoptera</taxon>
        <taxon>Endopterygota</taxon>
        <taxon>Diptera</taxon>
        <taxon>Brachycera</taxon>
        <taxon>Muscomorpha</taxon>
        <taxon>Ephydroidea</taxon>
        <taxon>Drosophilidae</taxon>
        <taxon>Drosophila</taxon>
    </lineage>
</organism>
<keyword evidence="2" id="KW-1185">Reference proteome</keyword>
<evidence type="ECO:0000313" key="2">
    <source>
        <dbReference type="Proteomes" id="UP000504633"/>
    </source>
</evidence>
<proteinExistence type="predicted"/>
<keyword evidence="1" id="KW-0472">Membrane</keyword>
<keyword evidence="1" id="KW-1133">Transmembrane helix</keyword>
<dbReference type="KEGG" id="dhe:115483364"/>
<evidence type="ECO:0000313" key="3">
    <source>
        <dbReference type="RefSeq" id="XP_023170699.2"/>
    </source>
</evidence>
<keyword evidence="1" id="KW-0812">Transmembrane</keyword>
<name>A0A6J2SUU2_DROHY</name>
<feature type="transmembrane region" description="Helical" evidence="1">
    <location>
        <begin position="20"/>
        <end position="38"/>
    </location>
</feature>
<reference evidence="3 4" key="1">
    <citation type="submission" date="2025-04" db="UniProtKB">
        <authorList>
            <consortium name="RefSeq"/>
        </authorList>
    </citation>
    <scope>IDENTIFICATION</scope>
    <source>
        <strain evidence="3 4">15085-1641.00</strain>
        <tissue evidence="3 4">Whole body</tissue>
    </source>
</reference>
<evidence type="ECO:0000256" key="1">
    <source>
        <dbReference type="SAM" id="Phobius"/>
    </source>
</evidence>
<dbReference type="AlphaFoldDB" id="A0A6J2SUU2"/>
<dbReference type="GeneID" id="115483364"/>
<feature type="transmembrane region" description="Helical" evidence="1">
    <location>
        <begin position="50"/>
        <end position="75"/>
    </location>
</feature>
<accession>A0A6J2SUU2</accession>
<feature type="transmembrane region" description="Helical" evidence="1">
    <location>
        <begin position="107"/>
        <end position="127"/>
    </location>
</feature>
<dbReference type="RefSeq" id="XP_023170699.2">
    <property type="nucleotide sequence ID" value="XM_023314931.2"/>
</dbReference>
<dbReference type="RefSeq" id="XP_030080911.1">
    <property type="nucleotide sequence ID" value="XM_030225051.1"/>
</dbReference>
<feature type="transmembrane region" description="Helical" evidence="1">
    <location>
        <begin position="177"/>
        <end position="195"/>
    </location>
</feature>
<dbReference type="Proteomes" id="UP000504633">
    <property type="component" value="Unplaced"/>
</dbReference>
<sequence>MEIADTPEQQTARTKLKQTYVVTILMLLFGQVQVVAIMEIESLKRFLTKHYYVSLMNFFVSFISIQLYVFFYSMLERKSKWIRLFVGIWTYEVNTISIMKPAKTAPFISLVVSWALTFVVMAISFIYGNCAVAHQRGLFVVSRHNVIRWSERMYVLTCFGIIVCAEMKHISIEFPALFIYTVMSNIFVIVFAASIRKPKFYQSEDIADHILIGQLYYLNIFALYMSYVWTTAAGIDLIKTHLSFR</sequence>
<feature type="transmembrane region" description="Helical" evidence="1">
    <location>
        <begin position="215"/>
        <end position="238"/>
    </location>
</feature>
<evidence type="ECO:0000313" key="4">
    <source>
        <dbReference type="RefSeq" id="XP_030080911.1"/>
    </source>
</evidence>
<protein>
    <submittedName>
        <fullName evidence="3">Uncharacterized protein LOC111599292 isoform X1</fullName>
    </submittedName>
    <submittedName>
        <fullName evidence="4">Uncharacterized protein LOC115483364 isoform X1</fullName>
    </submittedName>
</protein>
<dbReference type="OrthoDB" id="7882750at2759"/>
<dbReference type="KEGG" id="dhe:111599292"/>